<evidence type="ECO:0000313" key="6">
    <source>
        <dbReference type="Proteomes" id="UP000276128"/>
    </source>
</evidence>
<evidence type="ECO:0000259" key="4">
    <source>
        <dbReference type="Pfam" id="PF07833"/>
    </source>
</evidence>
<dbReference type="SUPFAM" id="SSF55383">
    <property type="entry name" value="Copper amine oxidase, domain N"/>
    <property type="match status" value="2"/>
</dbReference>
<dbReference type="AlphaFoldDB" id="A0A3S0C8R9"/>
<dbReference type="Proteomes" id="UP000276128">
    <property type="component" value="Unassembled WGS sequence"/>
</dbReference>
<dbReference type="PANTHER" id="PTHR13833:SF71">
    <property type="entry name" value="NHL DOMAIN-CONTAINING PROTEIN"/>
    <property type="match status" value="1"/>
</dbReference>
<dbReference type="PANTHER" id="PTHR13833">
    <property type="match status" value="1"/>
</dbReference>
<dbReference type="EMBL" id="RXHU01000069">
    <property type="protein sequence ID" value="RTE06927.1"/>
    <property type="molecule type" value="Genomic_DNA"/>
</dbReference>
<dbReference type="Pfam" id="PF07833">
    <property type="entry name" value="Cu_amine_oxidN1"/>
    <property type="match status" value="1"/>
</dbReference>
<dbReference type="InterPro" id="IPR036582">
    <property type="entry name" value="Mao_N_sf"/>
</dbReference>
<name>A0A3S0C8R9_9BACL</name>
<protein>
    <submittedName>
        <fullName evidence="5">Copper amine oxidase</fullName>
    </submittedName>
</protein>
<dbReference type="Pfam" id="PF01436">
    <property type="entry name" value="NHL"/>
    <property type="match status" value="4"/>
</dbReference>
<feature type="repeat" description="NHL" evidence="2">
    <location>
        <begin position="131"/>
        <end position="161"/>
    </location>
</feature>
<feature type="domain" description="Copper amine oxidase-like N-terminal" evidence="4">
    <location>
        <begin position="421"/>
        <end position="533"/>
    </location>
</feature>
<dbReference type="InterPro" id="IPR001258">
    <property type="entry name" value="NHL_repeat"/>
</dbReference>
<dbReference type="InterPro" id="IPR011042">
    <property type="entry name" value="6-blade_b-propeller_TolB-like"/>
</dbReference>
<feature type="repeat" description="NHL" evidence="2">
    <location>
        <begin position="173"/>
        <end position="215"/>
    </location>
</feature>
<dbReference type="InterPro" id="IPR012854">
    <property type="entry name" value="Cu_amine_oxidase-like_N"/>
</dbReference>
<feature type="signal peptide" evidence="3">
    <location>
        <begin position="1"/>
        <end position="27"/>
    </location>
</feature>
<evidence type="ECO:0000256" key="3">
    <source>
        <dbReference type="SAM" id="SignalP"/>
    </source>
</evidence>
<feature type="chain" id="PRO_5018742561" evidence="3">
    <location>
        <begin position="28"/>
        <end position="541"/>
    </location>
</feature>
<keyword evidence="1" id="KW-0677">Repeat</keyword>
<proteinExistence type="predicted"/>
<feature type="repeat" description="NHL" evidence="2">
    <location>
        <begin position="252"/>
        <end position="282"/>
    </location>
</feature>
<sequence>MTMKYLKQLLVSSVAAATMIGGTSVWADGLSADALQTSTGQIMADVTTLAGIGDFQNVNGSAQLAAFRAPGSVAQLPDGSILVADTRNHAIRKITNGTVSTFAGPALDLVLNSQGFPVGGLVNGSAAQAFFNEPTGLAVDAKGNVFVADSGNHAIRKIDTAGNVTTFAGSGLVGSKDGKGAEASFNRPSDVAVAADGTVYVADTLNHVIRKITADGTVSTIGAPSTRAIQIRPGEAAFAGEFQDGALASAKFNEPSGLALDSLGNLYVSDTGNQRIRYIDFKAGQVKTIAGSTPTVAGSLYAKNDLYAGGDYEDGAALQAMFDFPKGLAITSEGGLLIADSLNHAIRYLLDGKVTTISGTLQTGEADGVEQAAQFYSPTDVLITQQGNLVVADELNNKIRKIAPYRLPEEVTADAQVKVVTGTKLLSFDAQPEIVDGRTMVPVRAISETFGYDVKYTEEAGKRLVQLSKNGVTVQLTIGETGIVVKQEGAGDKVVATDASPYVKQDRTFVPIRFFAEQIGLDVQWDEPHRTAILRNKSAIQ</sequence>
<organism evidence="5 6">
    <name type="scientific">Paenibacillus whitsoniae</name>
    <dbReference type="NCBI Taxonomy" id="2496558"/>
    <lineage>
        <taxon>Bacteria</taxon>
        <taxon>Bacillati</taxon>
        <taxon>Bacillota</taxon>
        <taxon>Bacilli</taxon>
        <taxon>Bacillales</taxon>
        <taxon>Paenibacillaceae</taxon>
        <taxon>Paenibacillus</taxon>
    </lineage>
</organism>
<dbReference type="SUPFAM" id="SSF101898">
    <property type="entry name" value="NHL repeat"/>
    <property type="match status" value="1"/>
</dbReference>
<evidence type="ECO:0000256" key="2">
    <source>
        <dbReference type="PROSITE-ProRule" id="PRU00504"/>
    </source>
</evidence>
<gene>
    <name evidence="5" type="ORF">EJQ19_22070</name>
</gene>
<keyword evidence="6" id="KW-1185">Reference proteome</keyword>
<evidence type="ECO:0000313" key="5">
    <source>
        <dbReference type="EMBL" id="RTE06927.1"/>
    </source>
</evidence>
<dbReference type="Gene3D" id="2.120.10.30">
    <property type="entry name" value="TolB, C-terminal domain"/>
    <property type="match status" value="4"/>
</dbReference>
<dbReference type="OrthoDB" id="9799230at2"/>
<evidence type="ECO:0000256" key="1">
    <source>
        <dbReference type="ARBA" id="ARBA00022737"/>
    </source>
</evidence>
<comment type="caution">
    <text evidence="5">The sequence shown here is derived from an EMBL/GenBank/DDBJ whole genome shotgun (WGS) entry which is preliminary data.</text>
</comment>
<dbReference type="CDD" id="cd14953">
    <property type="entry name" value="NHL_like_1"/>
    <property type="match status" value="1"/>
</dbReference>
<dbReference type="PROSITE" id="PS51125">
    <property type="entry name" value="NHL"/>
    <property type="match status" value="3"/>
</dbReference>
<reference evidence="5 6" key="1">
    <citation type="submission" date="2018-12" db="EMBL/GenBank/DDBJ databases">
        <title>Bacillus ochoae sp. nov., Paenibacillus whitsoniae sp. nov., Paenibacillus spiritus sp. nov. Isolated from the Mars Exploration Rover during spacecraft assembly.</title>
        <authorList>
            <person name="Seuylemezian A."/>
            <person name="Vaishampayan P."/>
        </authorList>
    </citation>
    <scope>NUCLEOTIDE SEQUENCE [LARGE SCALE GENOMIC DNA]</scope>
    <source>
        <strain evidence="5 6">MER 54</strain>
    </source>
</reference>
<dbReference type="Gene3D" id="3.30.457.10">
    <property type="entry name" value="Copper amine oxidase-like, N-terminal domain"/>
    <property type="match status" value="1"/>
</dbReference>
<keyword evidence="3" id="KW-0732">Signal</keyword>
<accession>A0A3S0C8R9</accession>